<dbReference type="GO" id="GO:0000049">
    <property type="term" value="F:tRNA binding"/>
    <property type="evidence" value="ECO:0007669"/>
    <property type="project" value="TreeGrafter"/>
</dbReference>
<evidence type="ECO:0000256" key="14">
    <source>
        <dbReference type="PIRSR" id="PIRSR004930-1"/>
    </source>
</evidence>
<evidence type="ECO:0000256" key="8">
    <source>
        <dbReference type="ARBA" id="ARBA00022695"/>
    </source>
</evidence>
<evidence type="ECO:0000256" key="7">
    <source>
        <dbReference type="ARBA" id="ARBA00022694"/>
    </source>
</evidence>
<evidence type="ECO:0000256" key="11">
    <source>
        <dbReference type="ARBA" id="ARBA00029774"/>
    </source>
</evidence>
<protein>
    <recommendedName>
        <fullName evidence="4 13">Threonylcarbamoyl-AMP synthase</fullName>
        <shortName evidence="13">TC-AMP synthase</shortName>
        <ecNumber evidence="3 13">2.7.7.87</ecNumber>
    </recommendedName>
    <alternativeName>
        <fullName evidence="11 13">L-threonylcarbamoyladenylate synthase</fullName>
    </alternativeName>
</protein>
<keyword evidence="8 13" id="KW-0548">Nucleotidyltransferase</keyword>
<dbReference type="Pfam" id="PF03481">
    <property type="entry name" value="Sua5_C"/>
    <property type="match status" value="1"/>
</dbReference>
<dbReference type="EC" id="2.7.7.87" evidence="3 13"/>
<feature type="binding site" evidence="14">
    <location>
        <position position="65"/>
    </location>
    <ligand>
        <name>ATP</name>
        <dbReference type="ChEBI" id="CHEBI:30616"/>
    </ligand>
</feature>
<keyword evidence="17" id="KW-1185">Reference proteome</keyword>
<dbReference type="SUPFAM" id="SSF55821">
    <property type="entry name" value="YrdC/RibB"/>
    <property type="match status" value="1"/>
</dbReference>
<comment type="catalytic activity">
    <reaction evidence="12 13">
        <text>L-threonine + hydrogencarbonate + ATP = L-threonylcarbamoyladenylate + diphosphate + H2O</text>
        <dbReference type="Rhea" id="RHEA:36407"/>
        <dbReference type="ChEBI" id="CHEBI:15377"/>
        <dbReference type="ChEBI" id="CHEBI:17544"/>
        <dbReference type="ChEBI" id="CHEBI:30616"/>
        <dbReference type="ChEBI" id="CHEBI:33019"/>
        <dbReference type="ChEBI" id="CHEBI:57926"/>
        <dbReference type="ChEBI" id="CHEBI:73682"/>
        <dbReference type="EC" id="2.7.7.87"/>
    </reaction>
</comment>
<dbReference type="GO" id="GO:0061710">
    <property type="term" value="F:L-threonylcarbamoyladenylate synthase"/>
    <property type="evidence" value="ECO:0007669"/>
    <property type="project" value="UniProtKB-EC"/>
</dbReference>
<dbReference type="GO" id="GO:0008033">
    <property type="term" value="P:tRNA processing"/>
    <property type="evidence" value="ECO:0007669"/>
    <property type="project" value="UniProtKB-KW"/>
</dbReference>
<comment type="caution">
    <text evidence="16">The sequence shown here is derived from an EMBL/GenBank/DDBJ whole genome shotgun (WGS) entry which is preliminary data.</text>
</comment>
<dbReference type="PANTHER" id="PTHR17490">
    <property type="entry name" value="SUA5"/>
    <property type="match status" value="1"/>
</dbReference>
<dbReference type="InterPro" id="IPR017945">
    <property type="entry name" value="DHBP_synth_RibB-like_a/b_dom"/>
</dbReference>
<accession>A0A838XR13</accession>
<dbReference type="PIRSF" id="PIRSF004930">
    <property type="entry name" value="Tln_factor_SUA5"/>
    <property type="match status" value="1"/>
</dbReference>
<keyword evidence="10 13" id="KW-0067">ATP-binding</keyword>
<feature type="binding site" evidence="14">
    <location>
        <position position="185"/>
    </location>
    <ligand>
        <name>L-threonine</name>
        <dbReference type="ChEBI" id="CHEBI:57926"/>
    </ligand>
</feature>
<dbReference type="PROSITE" id="PS51163">
    <property type="entry name" value="YRDC"/>
    <property type="match status" value="1"/>
</dbReference>
<evidence type="ECO:0000256" key="12">
    <source>
        <dbReference type="ARBA" id="ARBA00048366"/>
    </source>
</evidence>
<dbReference type="AlphaFoldDB" id="A0A838XR13"/>
<dbReference type="Pfam" id="PF01300">
    <property type="entry name" value="Sua5_yciO_yrdC"/>
    <property type="match status" value="1"/>
</dbReference>
<feature type="binding site" evidence="14">
    <location>
        <position position="70"/>
    </location>
    <ligand>
        <name>L-threonine</name>
        <dbReference type="ChEBI" id="CHEBI:57926"/>
    </ligand>
</feature>
<evidence type="ECO:0000256" key="6">
    <source>
        <dbReference type="ARBA" id="ARBA00022679"/>
    </source>
</evidence>
<feature type="binding site" evidence="14">
    <location>
        <position position="61"/>
    </location>
    <ligand>
        <name>ATP</name>
        <dbReference type="ChEBI" id="CHEBI:30616"/>
    </ligand>
</feature>
<reference evidence="16 17" key="2">
    <citation type="submission" date="2020-08" db="EMBL/GenBank/DDBJ databases">
        <title>Stappia taiwanensis sp. nov., isolated from a coastal thermal spring.</title>
        <authorList>
            <person name="Kampfer P."/>
        </authorList>
    </citation>
    <scope>NUCLEOTIDE SEQUENCE [LARGE SCALE GENOMIC DNA]</scope>
    <source>
        <strain evidence="16 17">DSM 23284</strain>
    </source>
</reference>
<feature type="binding site" evidence="14">
    <location>
        <position position="199"/>
    </location>
    <ligand>
        <name>ATP</name>
        <dbReference type="ChEBI" id="CHEBI:30616"/>
    </ligand>
</feature>
<feature type="binding site" evidence="14">
    <location>
        <position position="237"/>
    </location>
    <ligand>
        <name>ATP</name>
        <dbReference type="ChEBI" id="CHEBI:30616"/>
    </ligand>
</feature>
<dbReference type="InterPro" id="IPR050156">
    <property type="entry name" value="TC-AMP_synthase_SUA5"/>
</dbReference>
<comment type="similarity">
    <text evidence="2 13">Belongs to the SUA5 family.</text>
</comment>
<feature type="binding site" evidence="14">
    <location>
        <position position="147"/>
    </location>
    <ligand>
        <name>ATP</name>
        <dbReference type="ChEBI" id="CHEBI:30616"/>
    </ligand>
</feature>
<evidence type="ECO:0000256" key="10">
    <source>
        <dbReference type="ARBA" id="ARBA00022840"/>
    </source>
</evidence>
<feature type="binding site" evidence="14">
    <location>
        <position position="145"/>
    </location>
    <ligand>
        <name>L-threonine</name>
        <dbReference type="ChEBI" id="CHEBI:57926"/>
    </ligand>
</feature>
<reference evidence="16 17" key="1">
    <citation type="submission" date="2020-07" db="EMBL/GenBank/DDBJ databases">
        <authorList>
            <person name="Li M."/>
        </authorList>
    </citation>
    <scope>NUCLEOTIDE SEQUENCE [LARGE SCALE GENOMIC DNA]</scope>
    <source>
        <strain evidence="16 17">DSM 23284</strain>
    </source>
</reference>
<evidence type="ECO:0000256" key="5">
    <source>
        <dbReference type="ARBA" id="ARBA00022490"/>
    </source>
</evidence>
<feature type="binding site" evidence="14">
    <location>
        <position position="38"/>
    </location>
    <ligand>
        <name>L-threonine</name>
        <dbReference type="ChEBI" id="CHEBI:57926"/>
    </ligand>
</feature>
<dbReference type="RefSeq" id="WP_181760413.1">
    <property type="nucleotide sequence ID" value="NZ_BMCR01000003.1"/>
</dbReference>
<organism evidence="16 17">
    <name type="scientific">Stappia taiwanensis</name>
    <dbReference type="NCBI Taxonomy" id="992267"/>
    <lineage>
        <taxon>Bacteria</taxon>
        <taxon>Pseudomonadati</taxon>
        <taxon>Pseudomonadota</taxon>
        <taxon>Alphaproteobacteria</taxon>
        <taxon>Hyphomicrobiales</taxon>
        <taxon>Stappiaceae</taxon>
        <taxon>Stappia</taxon>
    </lineage>
</organism>
<feature type="binding site" evidence="14">
    <location>
        <position position="121"/>
    </location>
    <ligand>
        <name>ATP</name>
        <dbReference type="ChEBI" id="CHEBI:30616"/>
    </ligand>
</feature>
<evidence type="ECO:0000313" key="16">
    <source>
        <dbReference type="EMBL" id="MBA4612217.1"/>
    </source>
</evidence>
<dbReference type="GO" id="GO:0005737">
    <property type="term" value="C:cytoplasm"/>
    <property type="evidence" value="ECO:0007669"/>
    <property type="project" value="UniProtKB-SubCell"/>
</dbReference>
<evidence type="ECO:0000256" key="13">
    <source>
        <dbReference type="PIRNR" id="PIRNR004930"/>
    </source>
</evidence>
<dbReference type="InterPro" id="IPR038385">
    <property type="entry name" value="Sua5/YwlC_C"/>
</dbReference>
<evidence type="ECO:0000259" key="15">
    <source>
        <dbReference type="PROSITE" id="PS51163"/>
    </source>
</evidence>
<dbReference type="GO" id="GO:0006450">
    <property type="term" value="P:regulation of translational fidelity"/>
    <property type="evidence" value="ECO:0007669"/>
    <property type="project" value="TreeGrafter"/>
</dbReference>
<dbReference type="InterPro" id="IPR005145">
    <property type="entry name" value="Sua5_C"/>
</dbReference>
<dbReference type="Gene3D" id="3.40.50.11030">
    <property type="entry name" value="Threonylcarbamoyl-AMP synthase, C-terminal domain"/>
    <property type="match status" value="1"/>
</dbReference>
<evidence type="ECO:0000313" key="17">
    <source>
        <dbReference type="Proteomes" id="UP000559404"/>
    </source>
</evidence>
<feature type="domain" description="YrdC-like" evidence="15">
    <location>
        <begin position="16"/>
        <end position="203"/>
    </location>
</feature>
<keyword evidence="6 13" id="KW-0808">Transferase</keyword>
<evidence type="ECO:0000256" key="4">
    <source>
        <dbReference type="ARBA" id="ARBA00015492"/>
    </source>
</evidence>
<dbReference type="Gene3D" id="3.90.870.10">
    <property type="entry name" value="DHBP synthase"/>
    <property type="match status" value="1"/>
</dbReference>
<dbReference type="EMBL" id="JACEON010000009">
    <property type="protein sequence ID" value="MBA4612217.1"/>
    <property type="molecule type" value="Genomic_DNA"/>
</dbReference>
<dbReference type="PANTHER" id="PTHR17490:SF16">
    <property type="entry name" value="THREONYLCARBAMOYL-AMP SYNTHASE"/>
    <property type="match status" value="1"/>
</dbReference>
<dbReference type="InterPro" id="IPR006070">
    <property type="entry name" value="Sua5-like_dom"/>
</dbReference>
<evidence type="ECO:0000256" key="2">
    <source>
        <dbReference type="ARBA" id="ARBA00007663"/>
    </source>
</evidence>
<feature type="binding site" evidence="14">
    <location>
        <position position="125"/>
    </location>
    <ligand>
        <name>L-threonine</name>
        <dbReference type="ChEBI" id="CHEBI:57926"/>
    </ligand>
</feature>
<evidence type="ECO:0000256" key="9">
    <source>
        <dbReference type="ARBA" id="ARBA00022741"/>
    </source>
</evidence>
<dbReference type="InterPro" id="IPR010923">
    <property type="entry name" value="T(6)A37_SUA5"/>
</dbReference>
<proteinExistence type="inferred from homology"/>
<evidence type="ECO:0000256" key="1">
    <source>
        <dbReference type="ARBA" id="ARBA00004496"/>
    </source>
</evidence>
<comment type="subcellular location">
    <subcellularLocation>
        <location evidence="1 13">Cytoplasm</location>
    </subcellularLocation>
</comment>
<gene>
    <name evidence="16" type="ORF">H1W37_11175</name>
</gene>
<evidence type="ECO:0000256" key="3">
    <source>
        <dbReference type="ARBA" id="ARBA00012584"/>
    </source>
</evidence>
<sequence>MRRWTIDPNTRNWMASPELTAAVRDLSDGHLVAVPTETVYGLAADATSNEACAAIFTAKGRPRFNPLISHVESLAAAEKHGRFDERARALAEAFWPGALTLVVPKREDSPVCDLATAGLDTIALRVPSAAIMRDLAAASGRPLAAPSANRSGRISATTAEAAAEDLGASLALVIDGGATPVGVESTIIALVDDKARLLRPGGIARDKIEAVLGTPLFAPEGNATAAPQAPGMLTSHYAPNAPLRLNAADVRPGEALLAFGAPLPEGAEQAVAIENLSPRGDMVEAATRLFSALRRLDGAGASGIAAMPIPEAGLGEAINDRLRRAAAPRD</sequence>
<dbReference type="NCBIfam" id="TIGR00057">
    <property type="entry name" value="L-threonylcarbamoyladenylate synthase"/>
    <property type="match status" value="1"/>
</dbReference>
<dbReference type="GO" id="GO:0005524">
    <property type="term" value="F:ATP binding"/>
    <property type="evidence" value="ECO:0007669"/>
    <property type="project" value="UniProtKB-UniRule"/>
</dbReference>
<name>A0A838XR13_9HYPH</name>
<dbReference type="Proteomes" id="UP000559404">
    <property type="component" value="Unassembled WGS sequence"/>
</dbReference>
<keyword evidence="9 13" id="KW-0547">Nucleotide-binding</keyword>
<keyword evidence="7 13" id="KW-0819">tRNA processing</keyword>
<comment type="function">
    <text evidence="13">Required for the formation of a threonylcarbamoyl group on adenosine at position 37 (t(6)A37) in tRNAs that read codons beginning with adenine.</text>
</comment>
<feature type="binding site" evidence="14">
    <location>
        <position position="155"/>
    </location>
    <ligand>
        <name>ATP</name>
        <dbReference type="ChEBI" id="CHEBI:30616"/>
    </ligand>
</feature>
<keyword evidence="5 13" id="KW-0963">Cytoplasm</keyword>
<dbReference type="GO" id="GO:0003725">
    <property type="term" value="F:double-stranded RNA binding"/>
    <property type="evidence" value="ECO:0007669"/>
    <property type="project" value="UniProtKB-UniRule"/>
</dbReference>